<dbReference type="Proteomes" id="UP000326570">
    <property type="component" value="Unassembled WGS sequence"/>
</dbReference>
<comment type="caution">
    <text evidence="1">The sequence shown here is derived from an EMBL/GenBank/DDBJ whole genome shotgun (WGS) entry which is preliminary data.</text>
</comment>
<dbReference type="EMBL" id="VTWT01000008">
    <property type="protein sequence ID" value="KAA9331225.1"/>
    <property type="molecule type" value="Genomic_DNA"/>
</dbReference>
<keyword evidence="2" id="KW-1185">Reference proteome</keyword>
<name>A0A5N1INW5_9BACT</name>
<protein>
    <submittedName>
        <fullName evidence="1">Uncharacterized protein</fullName>
    </submittedName>
</protein>
<dbReference type="AlphaFoldDB" id="A0A5N1INW5"/>
<evidence type="ECO:0000313" key="1">
    <source>
        <dbReference type="EMBL" id="KAA9331225.1"/>
    </source>
</evidence>
<organism evidence="1 2">
    <name type="scientific">Adhaeribacter soli</name>
    <dbReference type="NCBI Taxonomy" id="2607655"/>
    <lineage>
        <taxon>Bacteria</taxon>
        <taxon>Pseudomonadati</taxon>
        <taxon>Bacteroidota</taxon>
        <taxon>Cytophagia</taxon>
        <taxon>Cytophagales</taxon>
        <taxon>Hymenobacteraceae</taxon>
        <taxon>Adhaeribacter</taxon>
    </lineage>
</organism>
<accession>A0A5N1INW5</accession>
<evidence type="ECO:0000313" key="2">
    <source>
        <dbReference type="Proteomes" id="UP000326570"/>
    </source>
</evidence>
<reference evidence="1 2" key="1">
    <citation type="submission" date="2019-09" db="EMBL/GenBank/DDBJ databases">
        <title>Genome sequence of Adhaeribacter sp. M2.</title>
        <authorList>
            <person name="Srinivasan S."/>
        </authorList>
    </citation>
    <scope>NUCLEOTIDE SEQUENCE [LARGE SCALE GENOMIC DNA]</scope>
    <source>
        <strain evidence="1 2">M2</strain>
    </source>
</reference>
<sequence length="157" mass="18083">MDKRSSVVYMVVGGNTGVIKITMIEDKVRRPLQIDFINPREIRMGSLYNLCEIRLSGGTNIELENNAWQDLALWSDDNKYLILVKWNLEKNEPGFHFVTFDIATGEKAISERIMGCLNSMDFKNGIIKYNKFLYTGQKTEDGELIGNIDDEYTLQQF</sequence>
<gene>
    <name evidence="1" type="ORF">F0P94_15170</name>
</gene>
<proteinExistence type="predicted"/>
<dbReference type="RefSeq" id="WP_191907060.1">
    <property type="nucleotide sequence ID" value="NZ_VTWT01000008.1"/>
</dbReference>